<evidence type="ECO:0000256" key="1">
    <source>
        <dbReference type="SAM" id="MobiDB-lite"/>
    </source>
</evidence>
<proteinExistence type="predicted"/>
<organism evidence="2">
    <name type="scientific">Noctiluca scintillans</name>
    <name type="common">Sea sparkle</name>
    <name type="synonym">Red tide dinoflagellate</name>
    <dbReference type="NCBI Taxonomy" id="2966"/>
    <lineage>
        <taxon>Eukaryota</taxon>
        <taxon>Sar</taxon>
        <taxon>Alveolata</taxon>
        <taxon>Dinophyceae</taxon>
        <taxon>Noctilucales</taxon>
        <taxon>Noctilucaceae</taxon>
        <taxon>Noctiluca</taxon>
    </lineage>
</organism>
<reference evidence="2" key="1">
    <citation type="submission" date="2021-01" db="EMBL/GenBank/DDBJ databases">
        <authorList>
            <person name="Corre E."/>
            <person name="Pelletier E."/>
            <person name="Niang G."/>
            <person name="Scheremetjew M."/>
            <person name="Finn R."/>
            <person name="Kale V."/>
            <person name="Holt S."/>
            <person name="Cochrane G."/>
            <person name="Meng A."/>
            <person name="Brown T."/>
            <person name="Cohen L."/>
        </authorList>
    </citation>
    <scope>NUCLEOTIDE SEQUENCE</scope>
</reference>
<feature type="region of interest" description="Disordered" evidence="1">
    <location>
        <begin position="190"/>
        <end position="225"/>
    </location>
</feature>
<dbReference type="EMBL" id="HBFQ01043920">
    <property type="protein sequence ID" value="CAD8856771.1"/>
    <property type="molecule type" value="Transcribed_RNA"/>
</dbReference>
<gene>
    <name evidence="2" type="ORF">NSCI0253_LOCUS31123</name>
</gene>
<evidence type="ECO:0000313" key="2">
    <source>
        <dbReference type="EMBL" id="CAD8856771.1"/>
    </source>
</evidence>
<dbReference type="AlphaFoldDB" id="A0A7S1AK12"/>
<sequence length="225" mass="25578">MEVPNDTRGLFSHSDHAQPKRCTKRIVKCEAAKPEYLRHNYLQPCILSGDQVDAVNYAPTSSVNATKFHRGFSRRHKTDIQPDVSRLERELAVELARERRAEDTLSATREMKERITFNILTGEGAGREHEFRQVGKRIVNPTGCMETAFAEHPRDASNRTKNTRYRFFELVDSPSEQRVRTLVNEGLLQTQREGSGTLGHRPQRTRSCSAGVGRVNPHRSQIVLG</sequence>
<name>A0A7S1AK12_NOCSC</name>
<protein>
    <submittedName>
        <fullName evidence="2">Uncharacterized protein</fullName>
    </submittedName>
</protein>
<accession>A0A7S1AK12</accession>